<accession>A0A1G7AUK8</accession>
<dbReference type="PANTHER" id="PTHR30535">
    <property type="entry name" value="VITAMIN B12-BINDING PROTEIN"/>
    <property type="match status" value="1"/>
</dbReference>
<gene>
    <name evidence="2" type="ORF">SAMN05421872_11682</name>
</gene>
<dbReference type="STRING" id="1045774.SAMN05421872_11682"/>
<name>A0A1G7AUK8_9ACTN</name>
<dbReference type="InterPro" id="IPR054828">
    <property type="entry name" value="Vit_B12_bind_prot"/>
</dbReference>
<evidence type="ECO:0000313" key="2">
    <source>
        <dbReference type="EMBL" id="SDE18461.1"/>
    </source>
</evidence>
<sequence length="236" mass="26217">MTLDRVISLVPSITEALASVRPDALVGATDWCTHPADLVVRRVRGTKNPDLAAIRDLAPDLVVVNREENRELDVRRLREAGVRVHVTVIETVPQAVEAFEELFDDVLGWARPEWLATARDLWCGPLPPVRRRAAIPIWRDPWMVVGARTFTGDLARRLGLENVFADSPDRYPHVFVADIEAAGPDVVLLPDEPYVFTADDGPEAFTTPTELVSGRLLTWYGPSLIEAHRSLSSSVE</sequence>
<evidence type="ECO:0000256" key="1">
    <source>
        <dbReference type="ARBA" id="ARBA00008814"/>
    </source>
</evidence>
<dbReference type="OrthoDB" id="9816357at2"/>
<comment type="similarity">
    <text evidence="1">Belongs to the bacterial solute-binding protein 8 family.</text>
</comment>
<evidence type="ECO:0000313" key="3">
    <source>
        <dbReference type="Proteomes" id="UP000199034"/>
    </source>
</evidence>
<dbReference type="NCBIfam" id="NF038402">
    <property type="entry name" value="TroA_like"/>
    <property type="match status" value="1"/>
</dbReference>
<protein>
    <recommendedName>
        <fullName evidence="4">Fe/B12 periplasmic-binding domain-containing protein</fullName>
    </recommendedName>
</protein>
<dbReference type="Proteomes" id="UP000199034">
    <property type="component" value="Unassembled WGS sequence"/>
</dbReference>
<dbReference type="InterPro" id="IPR050902">
    <property type="entry name" value="ABC_Transporter_SBP"/>
</dbReference>
<evidence type="ECO:0008006" key="4">
    <source>
        <dbReference type="Google" id="ProtNLM"/>
    </source>
</evidence>
<dbReference type="RefSeq" id="WP_090860708.1">
    <property type="nucleotide sequence ID" value="NZ_FMZM01000016.1"/>
</dbReference>
<dbReference type="Gene3D" id="3.40.50.1980">
    <property type="entry name" value="Nitrogenase molybdenum iron protein domain"/>
    <property type="match status" value="2"/>
</dbReference>
<dbReference type="SUPFAM" id="SSF53807">
    <property type="entry name" value="Helical backbone' metal receptor"/>
    <property type="match status" value="1"/>
</dbReference>
<reference evidence="2 3" key="1">
    <citation type="submission" date="2016-10" db="EMBL/GenBank/DDBJ databases">
        <authorList>
            <person name="de Groot N.N."/>
        </authorList>
    </citation>
    <scope>NUCLEOTIDE SEQUENCE [LARGE SCALE GENOMIC DNA]</scope>
    <source>
        <strain evidence="2 3">CGMCC 4.6858</strain>
    </source>
</reference>
<dbReference type="AlphaFoldDB" id="A0A1G7AUK8"/>
<proteinExistence type="inferred from homology"/>
<dbReference type="PANTHER" id="PTHR30535:SF35">
    <property type="entry name" value="PERIPLASMIC BINDING PROTEIN"/>
    <property type="match status" value="1"/>
</dbReference>
<dbReference type="EMBL" id="FMZM01000016">
    <property type="protein sequence ID" value="SDE18461.1"/>
    <property type="molecule type" value="Genomic_DNA"/>
</dbReference>
<organism evidence="2 3">
    <name type="scientific">Nocardioides lianchengensis</name>
    <dbReference type="NCBI Taxonomy" id="1045774"/>
    <lineage>
        <taxon>Bacteria</taxon>
        <taxon>Bacillati</taxon>
        <taxon>Actinomycetota</taxon>
        <taxon>Actinomycetes</taxon>
        <taxon>Propionibacteriales</taxon>
        <taxon>Nocardioidaceae</taxon>
        <taxon>Nocardioides</taxon>
    </lineage>
</organism>
<keyword evidence="3" id="KW-1185">Reference proteome</keyword>